<dbReference type="PROSITE" id="PS50280">
    <property type="entry name" value="SET"/>
    <property type="match status" value="1"/>
</dbReference>
<gene>
    <name evidence="4" type="ORF">SMAR0320_LOCUS10421</name>
</gene>
<dbReference type="Pfam" id="PF00856">
    <property type="entry name" value="SET"/>
    <property type="match status" value="1"/>
</dbReference>
<name>A0A7S2PJS8_9STRA</name>
<organism evidence="4">
    <name type="scientific">Skeletonema marinoi</name>
    <dbReference type="NCBI Taxonomy" id="267567"/>
    <lineage>
        <taxon>Eukaryota</taxon>
        <taxon>Sar</taxon>
        <taxon>Stramenopiles</taxon>
        <taxon>Ochrophyta</taxon>
        <taxon>Bacillariophyta</taxon>
        <taxon>Coscinodiscophyceae</taxon>
        <taxon>Thalassiosirophycidae</taxon>
        <taxon>Thalassiosirales</taxon>
        <taxon>Skeletonemataceae</taxon>
        <taxon>Skeletonema</taxon>
        <taxon>Skeletonema marinoi-dohrnii complex</taxon>
    </lineage>
</organism>
<dbReference type="InterPro" id="IPR001214">
    <property type="entry name" value="SET_dom"/>
</dbReference>
<feature type="chain" id="PRO_5030717524" description="SET domain-containing protein" evidence="2">
    <location>
        <begin position="21"/>
        <end position="340"/>
    </location>
</feature>
<protein>
    <recommendedName>
        <fullName evidence="3">SET domain-containing protein</fullName>
    </recommendedName>
</protein>
<feature type="compositionally biased region" description="Basic residues" evidence="1">
    <location>
        <begin position="317"/>
        <end position="327"/>
    </location>
</feature>
<dbReference type="AlphaFoldDB" id="A0A7S2PJS8"/>
<feature type="region of interest" description="Disordered" evidence="1">
    <location>
        <begin position="299"/>
        <end position="340"/>
    </location>
</feature>
<keyword evidence="2" id="KW-0732">Signal</keyword>
<dbReference type="SUPFAM" id="SSF82199">
    <property type="entry name" value="SET domain"/>
    <property type="match status" value="1"/>
</dbReference>
<evidence type="ECO:0000256" key="2">
    <source>
        <dbReference type="SAM" id="SignalP"/>
    </source>
</evidence>
<evidence type="ECO:0000313" key="4">
    <source>
        <dbReference type="EMBL" id="CAD9601271.1"/>
    </source>
</evidence>
<accession>A0A7S2PJS8</accession>
<dbReference type="InterPro" id="IPR046341">
    <property type="entry name" value="SET_dom_sf"/>
</dbReference>
<dbReference type="Gene3D" id="2.170.270.10">
    <property type="entry name" value="SET domain"/>
    <property type="match status" value="1"/>
</dbReference>
<reference evidence="4" key="1">
    <citation type="submission" date="2021-01" db="EMBL/GenBank/DDBJ databases">
        <authorList>
            <person name="Corre E."/>
            <person name="Pelletier E."/>
            <person name="Niang G."/>
            <person name="Scheremetjew M."/>
            <person name="Finn R."/>
            <person name="Kale V."/>
            <person name="Holt S."/>
            <person name="Cochrane G."/>
            <person name="Meng A."/>
            <person name="Brown T."/>
            <person name="Cohen L."/>
        </authorList>
    </citation>
    <scope>NUCLEOTIDE SEQUENCE</scope>
    <source>
        <strain evidence="4">SM1012Den-03</strain>
    </source>
</reference>
<proteinExistence type="predicted"/>
<sequence>MCTSTSLLLIAVARLTPLVAFAPAGVYPKRQSHQHIETQIQISPSYDIDINVTEEDDLTKEELLLRLSETRSYYRERPEEGMTQEAICLKLLCTRLPNLHLNRSFVADSTIPNAGYGLFASRDIMEGELITLYPGDAVLSKSVEVGEGNEKSAGPISSIMFGSHIATEHRDINRVLTHEARGYEMEITSYTSIVGNPTLGFTDKSYIGHFANDGGYLREFDDAGRKAYEKETLENYNAANFVLEGAHMGTVATKPIKKGSEVFLSYGEGYWLSRSDSDSAGKERANILVDIERNMEERRKIKRATTLTAAGNDGRGSKKKKKSQRKKSSMDSAKTKGFGK</sequence>
<feature type="domain" description="SET" evidence="3">
    <location>
        <begin position="97"/>
        <end position="267"/>
    </location>
</feature>
<evidence type="ECO:0000256" key="1">
    <source>
        <dbReference type="SAM" id="MobiDB-lite"/>
    </source>
</evidence>
<evidence type="ECO:0000259" key="3">
    <source>
        <dbReference type="PROSITE" id="PS50280"/>
    </source>
</evidence>
<feature type="signal peptide" evidence="2">
    <location>
        <begin position="1"/>
        <end position="20"/>
    </location>
</feature>
<dbReference type="EMBL" id="HBGZ01014557">
    <property type="protein sequence ID" value="CAD9601271.1"/>
    <property type="molecule type" value="Transcribed_RNA"/>
</dbReference>